<dbReference type="AlphaFoldDB" id="A0A9P8I4G0"/>
<sequence length="223" mass="24760">MENPETLIASAKYTIGQLNAASPAVHYQYEQHARAATNYVDRSQLMYNPARLDEQVWVVESLQRFAQGSGGRLKDVALWCEMQWNRVLQYHAENLNALQGLGNSWLSRAQAPLARIRAAEASHSGSSSSDDEAEAERLRHTQDYVEARTLLLPATEFLRRAVSAARMTGRLTGGLLVTSAEASIELGNVSYRSQSLPHFEDAVRSLREAEAIPSFRLSDRLSG</sequence>
<protein>
    <submittedName>
        <fullName evidence="2">Uncharacterized protein</fullName>
    </submittedName>
</protein>
<gene>
    <name evidence="2" type="ORF">FGG08_004860</name>
</gene>
<accession>A0A9P8I4G0</accession>
<dbReference type="Proteomes" id="UP000698800">
    <property type="component" value="Unassembled WGS sequence"/>
</dbReference>
<organism evidence="2 3">
    <name type="scientific">Glutinoglossum americanum</name>
    <dbReference type="NCBI Taxonomy" id="1670608"/>
    <lineage>
        <taxon>Eukaryota</taxon>
        <taxon>Fungi</taxon>
        <taxon>Dikarya</taxon>
        <taxon>Ascomycota</taxon>
        <taxon>Pezizomycotina</taxon>
        <taxon>Geoglossomycetes</taxon>
        <taxon>Geoglossales</taxon>
        <taxon>Geoglossaceae</taxon>
        <taxon>Glutinoglossum</taxon>
    </lineage>
</organism>
<feature type="region of interest" description="Disordered" evidence="1">
    <location>
        <begin position="117"/>
        <end position="137"/>
    </location>
</feature>
<dbReference type="EMBL" id="JAGHQL010000104">
    <property type="protein sequence ID" value="KAH0538572.1"/>
    <property type="molecule type" value="Genomic_DNA"/>
</dbReference>
<evidence type="ECO:0000313" key="3">
    <source>
        <dbReference type="Proteomes" id="UP000698800"/>
    </source>
</evidence>
<feature type="compositionally biased region" description="Low complexity" evidence="1">
    <location>
        <begin position="119"/>
        <end position="128"/>
    </location>
</feature>
<reference evidence="2" key="1">
    <citation type="submission" date="2021-03" db="EMBL/GenBank/DDBJ databases">
        <title>Comparative genomics and phylogenomic investigation of the class Geoglossomycetes provide insights into ecological specialization and systematics.</title>
        <authorList>
            <person name="Melie T."/>
            <person name="Pirro S."/>
            <person name="Miller A.N."/>
            <person name="Quandt A."/>
        </authorList>
    </citation>
    <scope>NUCLEOTIDE SEQUENCE</scope>
    <source>
        <strain evidence="2">GBOQ0MN5Z8</strain>
    </source>
</reference>
<name>A0A9P8I4G0_9PEZI</name>
<keyword evidence="3" id="KW-1185">Reference proteome</keyword>
<proteinExistence type="predicted"/>
<evidence type="ECO:0000313" key="2">
    <source>
        <dbReference type="EMBL" id="KAH0538572.1"/>
    </source>
</evidence>
<evidence type="ECO:0000256" key="1">
    <source>
        <dbReference type="SAM" id="MobiDB-lite"/>
    </source>
</evidence>
<comment type="caution">
    <text evidence="2">The sequence shown here is derived from an EMBL/GenBank/DDBJ whole genome shotgun (WGS) entry which is preliminary data.</text>
</comment>
<dbReference type="OrthoDB" id="5366687at2759"/>